<dbReference type="GO" id="GO:0004497">
    <property type="term" value="F:monooxygenase activity"/>
    <property type="evidence" value="ECO:0007669"/>
    <property type="project" value="UniProtKB-KW"/>
</dbReference>
<evidence type="ECO:0000313" key="2">
    <source>
        <dbReference type="EMBL" id="KAB2348058.1"/>
    </source>
</evidence>
<organism evidence="2 3">
    <name type="scientific">Actinomadura rudentiformis</name>
    <dbReference type="NCBI Taxonomy" id="359158"/>
    <lineage>
        <taxon>Bacteria</taxon>
        <taxon>Bacillati</taxon>
        <taxon>Actinomycetota</taxon>
        <taxon>Actinomycetes</taxon>
        <taxon>Streptosporangiales</taxon>
        <taxon>Thermomonosporaceae</taxon>
        <taxon>Actinomadura</taxon>
    </lineage>
</organism>
<dbReference type="Gene3D" id="3.50.50.60">
    <property type="entry name" value="FAD/NAD(P)-binding domain"/>
    <property type="match status" value="1"/>
</dbReference>
<dbReference type="GO" id="GO:0050660">
    <property type="term" value="F:flavin adenine dinucleotide binding"/>
    <property type="evidence" value="ECO:0007669"/>
    <property type="project" value="TreeGrafter"/>
</dbReference>
<evidence type="ECO:0000256" key="1">
    <source>
        <dbReference type="ARBA" id="ARBA00023002"/>
    </source>
</evidence>
<accession>A0A6H9YLF5</accession>
<dbReference type="InterPro" id="IPR036188">
    <property type="entry name" value="FAD/NAD-bd_sf"/>
</dbReference>
<keyword evidence="3" id="KW-1185">Reference proteome</keyword>
<sequence length="394" mass="43160">MSRCLTDRSVEHVVLERGTVAHAWRTERWDSLRLLTPNWMSRLPGHRYDGDDPDGYMSAAETAGFLESYGRSFAAPVRAHTTVTAVLPTPDGSLVETDQGPWRCRSVVLATGAAGAPHVPAVSAALPAAIRQITTLEYRNPDQLGAGGVLVVGASASGVQIADELRRAGRAVTIAAGEHIRLPRTYRGRDIHWWMDAIGQLDERYDQVDDLSRARRLPSLQLVGTIERRTLDLNALAAAGVQVTGRLVGVSRGRAQFSGSLANLVASADLKLHRLLDRIDEHVAAYGFKEEVGAPDRPEPTRIAPAPTEIELSRFSTVVWATGYRPRYPRLDASVFDRRGRIRHDGGVVEAPGMYVLGLPFLRRRKSSFIDGVGPDAHDLCAHLVRRLSRRQAA</sequence>
<gene>
    <name evidence="2" type="ORF">F8566_17850</name>
</gene>
<keyword evidence="1" id="KW-0560">Oxidoreductase</keyword>
<dbReference type="Pfam" id="PF13738">
    <property type="entry name" value="Pyr_redox_3"/>
    <property type="match status" value="1"/>
</dbReference>
<dbReference type="Proteomes" id="UP000468735">
    <property type="component" value="Unassembled WGS sequence"/>
</dbReference>
<reference evidence="2 3" key="1">
    <citation type="submission" date="2019-09" db="EMBL/GenBank/DDBJ databases">
        <title>Actinomadura physcomitrii sp. nov., a novel actinomycete isolated from moss [Physcomitrium sphaericum (Ludw) Fuernr].</title>
        <authorList>
            <person name="Zhuang X."/>
            <person name="Liu C."/>
        </authorList>
    </citation>
    <scope>NUCLEOTIDE SEQUENCE [LARGE SCALE GENOMIC DNA]</scope>
    <source>
        <strain evidence="2 3">HMC1</strain>
    </source>
</reference>
<dbReference type="PANTHER" id="PTHR43539:SF78">
    <property type="entry name" value="FLAVIN-CONTAINING MONOOXYGENASE"/>
    <property type="match status" value="1"/>
</dbReference>
<name>A0A6H9YLF5_9ACTN</name>
<dbReference type="PANTHER" id="PTHR43539">
    <property type="entry name" value="FLAVIN-BINDING MONOOXYGENASE-LIKE PROTEIN (AFU_ORTHOLOGUE AFUA_4G09220)"/>
    <property type="match status" value="1"/>
</dbReference>
<dbReference type="InterPro" id="IPR050982">
    <property type="entry name" value="Auxin_biosynth/cation_transpt"/>
</dbReference>
<comment type="caution">
    <text evidence="2">The sequence shown here is derived from an EMBL/GenBank/DDBJ whole genome shotgun (WGS) entry which is preliminary data.</text>
</comment>
<dbReference type="SUPFAM" id="SSF51905">
    <property type="entry name" value="FAD/NAD(P)-binding domain"/>
    <property type="match status" value="2"/>
</dbReference>
<dbReference type="OrthoDB" id="9808049at2"/>
<dbReference type="AlphaFoldDB" id="A0A6H9YLF5"/>
<evidence type="ECO:0000313" key="3">
    <source>
        <dbReference type="Proteomes" id="UP000468735"/>
    </source>
</evidence>
<keyword evidence="2" id="KW-0503">Monooxygenase</keyword>
<protein>
    <submittedName>
        <fullName evidence="2">SidA/IucD/PvdA family monooxygenase</fullName>
    </submittedName>
</protein>
<dbReference type="EMBL" id="WBMT01000008">
    <property type="protein sequence ID" value="KAB2348058.1"/>
    <property type="molecule type" value="Genomic_DNA"/>
</dbReference>
<proteinExistence type="predicted"/>